<evidence type="ECO:0000259" key="2">
    <source>
        <dbReference type="Pfam" id="PF24883"/>
    </source>
</evidence>
<dbReference type="VEuPathDB" id="FungiDB:NECHADRAFT_96544"/>
<dbReference type="KEGG" id="nhe:NECHADRAFT_96544"/>
<organism evidence="3 4">
    <name type="scientific">Fusarium vanettenii (strain ATCC MYA-4622 / CBS 123669 / FGSC 9596 / NRRL 45880 / 77-13-4)</name>
    <name type="common">Fusarium solani subsp. pisi</name>
    <dbReference type="NCBI Taxonomy" id="660122"/>
    <lineage>
        <taxon>Eukaryota</taxon>
        <taxon>Fungi</taxon>
        <taxon>Dikarya</taxon>
        <taxon>Ascomycota</taxon>
        <taxon>Pezizomycotina</taxon>
        <taxon>Sordariomycetes</taxon>
        <taxon>Hypocreomycetidae</taxon>
        <taxon>Hypocreales</taxon>
        <taxon>Nectriaceae</taxon>
        <taxon>Fusarium</taxon>
        <taxon>Fusarium solani species complex</taxon>
        <taxon>Fusarium vanettenii</taxon>
    </lineage>
</organism>
<protein>
    <recommendedName>
        <fullName evidence="2">Nephrocystin 3-like N-terminal domain-containing protein</fullName>
    </recommendedName>
</protein>
<dbReference type="RefSeq" id="XP_003041672.1">
    <property type="nucleotide sequence ID" value="XM_003041626.1"/>
</dbReference>
<gene>
    <name evidence="3" type="ORF">NECHADRAFT_96544</name>
</gene>
<keyword evidence="4" id="KW-1185">Reference proteome</keyword>
<dbReference type="InterPro" id="IPR029058">
    <property type="entry name" value="AB_hydrolase_fold"/>
</dbReference>
<dbReference type="OMA" id="CHCTIAN"/>
<sequence length="1026" mass="115155">MADPSPPTGLFLVYEPKDQEPAVDIVIIHGLKGHAYKTWTSPLMPDAVVDLQSDGEMMASRRGQVLRSVTGLMKRASGKRGPSSAPKPKTPVSTLFWPRDLLPEDCPNARILTYGYDTKITKYTSGSTNKNSVFSHSKDFLFALGRSHTKDRPLIFLAHSLGGIVVKEMLALSSTSPTDELCNIVSSTVAVIFLGTPHRGSPDLSALGAWAKSVLSGLRFQTNSAILDTLGLKTTDLERSQEAFSGLWFKHGFRVKTFQEGYPMTKINLGVLGNKVVPDTSSLIGDQREHAETLQANHMEMCRFSGREDPNFVKVVGELRSAYRTILTGTIDDPCTDQPVAVNSGMFNATSGQELTAQQAACLKSIQFSHMHRPRQLIEDPAPQTGHWLIKNETYSHWLLDRDLKERPCILWIKGKPGAGKSTIMKQAFRHAKFSLSGSEYCVAGVFVSAKGEPLEHSSIGIFRSLLHQLLPHYPVQLQEAVQIWTELDEEAIMSRRAEVIWREPVLKSLLNSILDYTSGKRTTIFIDGLDELDLPLVGSHVEFWGHLLTGENNGRVRVCLSSRHHPQTSLRSASELIAEDLNESDISTYVNQRLKARISRSESHWEPKLRNKMIDNARGIFLWVTLTMDSLLAKYDQGESLELLLRHIDSMPWELEHLFTNMVMSIRPESRRVALRVFQWALMSTAPLRLHQWHHVLAFIREPVPDSLKEWRRSVHYTESDSQLEREIKALSGGLLEVSASRPDEAPLEDEGNLSIRAGAGSLDLEQGETRIVKVIHQSVSEFFLEGGGFRLLDASAARNPVGSCHVTIAITCFNYISIQELDKLIDARRTYQKQESVSLSEWELSETSPVDSENESFLALEERNLAQDTTNSRRKTFDEHLIMIPTAETHTTVASWIAAGNIPTNPTTEAAPPIQYANSLLSSEYVSHQLEAWPSLLFYILSSLPTHLKVAKDVTSHSSTLFKCLDNTELWDRFVLLKEDIPRGTTFSEFINPRSRLIKALEARARRFEISRRPSEQCCKFRVC</sequence>
<dbReference type="eggNOG" id="KOG2029">
    <property type="taxonomic scope" value="Eukaryota"/>
</dbReference>
<dbReference type="AlphaFoldDB" id="C7ZJ60"/>
<dbReference type="SUPFAM" id="SSF53474">
    <property type="entry name" value="alpha/beta-Hydrolases"/>
    <property type="match status" value="1"/>
</dbReference>
<dbReference type="PANTHER" id="PTHR10039:SF5">
    <property type="entry name" value="NACHT DOMAIN-CONTAINING PROTEIN"/>
    <property type="match status" value="1"/>
</dbReference>
<dbReference type="OrthoDB" id="7464126at2759"/>
<evidence type="ECO:0000313" key="4">
    <source>
        <dbReference type="Proteomes" id="UP000005206"/>
    </source>
</evidence>
<keyword evidence="1" id="KW-0677">Repeat</keyword>
<reference evidence="3 4" key="1">
    <citation type="journal article" date="2009" name="PLoS Genet.">
        <title>The genome of Nectria haematococca: contribution of supernumerary chromosomes to gene expansion.</title>
        <authorList>
            <person name="Coleman J.J."/>
            <person name="Rounsley S.D."/>
            <person name="Rodriguez-Carres M."/>
            <person name="Kuo A."/>
            <person name="Wasmann C.C."/>
            <person name="Grimwood J."/>
            <person name="Schmutz J."/>
            <person name="Taga M."/>
            <person name="White G.J."/>
            <person name="Zhou S."/>
            <person name="Schwartz D.C."/>
            <person name="Freitag M."/>
            <person name="Ma L.J."/>
            <person name="Danchin E.G."/>
            <person name="Henrissat B."/>
            <person name="Coutinho P.M."/>
            <person name="Nelson D.R."/>
            <person name="Straney D."/>
            <person name="Napoli C.A."/>
            <person name="Barker B.M."/>
            <person name="Gribskov M."/>
            <person name="Rep M."/>
            <person name="Kroken S."/>
            <person name="Molnar I."/>
            <person name="Rensing C."/>
            <person name="Kennell J.C."/>
            <person name="Zamora J."/>
            <person name="Farman M.L."/>
            <person name="Selker E.U."/>
            <person name="Salamov A."/>
            <person name="Shapiro H."/>
            <person name="Pangilinan J."/>
            <person name="Lindquist E."/>
            <person name="Lamers C."/>
            <person name="Grigoriev I.V."/>
            <person name="Geiser D.M."/>
            <person name="Covert S.F."/>
            <person name="Temporini E."/>
            <person name="Vanetten H.D."/>
        </authorList>
    </citation>
    <scope>NUCLEOTIDE SEQUENCE [LARGE SCALE GENOMIC DNA]</scope>
    <source>
        <strain evidence="4">ATCC MYA-4622 / CBS 123669 / FGSC 9596 / NRRL 45880 / 77-13-4</strain>
    </source>
</reference>
<dbReference type="InterPro" id="IPR027417">
    <property type="entry name" value="P-loop_NTPase"/>
</dbReference>
<dbReference type="Pfam" id="PF24883">
    <property type="entry name" value="NPHP3_N"/>
    <property type="match status" value="1"/>
</dbReference>
<dbReference type="Proteomes" id="UP000005206">
    <property type="component" value="Chromosome 10"/>
</dbReference>
<dbReference type="InParanoid" id="C7ZJ60"/>
<accession>C7ZJ60</accession>
<dbReference type="Gene3D" id="3.40.50.1820">
    <property type="entry name" value="alpha/beta hydrolase"/>
    <property type="match status" value="1"/>
</dbReference>
<name>C7ZJ60_FUSV7</name>
<feature type="domain" description="Nephrocystin 3-like N-terminal" evidence="2">
    <location>
        <begin position="384"/>
        <end position="564"/>
    </location>
</feature>
<dbReference type="HOGENOM" id="CLU_000288_34_1_1"/>
<evidence type="ECO:0000313" key="3">
    <source>
        <dbReference type="EMBL" id="EEU35959.1"/>
    </source>
</evidence>
<dbReference type="SUPFAM" id="SSF52540">
    <property type="entry name" value="P-loop containing nucleoside triphosphate hydrolases"/>
    <property type="match status" value="1"/>
</dbReference>
<dbReference type="Gene3D" id="3.40.50.300">
    <property type="entry name" value="P-loop containing nucleotide triphosphate hydrolases"/>
    <property type="match status" value="1"/>
</dbReference>
<dbReference type="EMBL" id="GG698932">
    <property type="protein sequence ID" value="EEU35959.1"/>
    <property type="molecule type" value="Genomic_DNA"/>
</dbReference>
<dbReference type="GeneID" id="9674011"/>
<proteinExistence type="predicted"/>
<dbReference type="PANTHER" id="PTHR10039">
    <property type="entry name" value="AMELOGENIN"/>
    <property type="match status" value="1"/>
</dbReference>
<dbReference type="InterPro" id="IPR056884">
    <property type="entry name" value="NPHP3-like_N"/>
</dbReference>
<evidence type="ECO:0000256" key="1">
    <source>
        <dbReference type="ARBA" id="ARBA00022737"/>
    </source>
</evidence>